<dbReference type="Proteomes" id="UP000447833">
    <property type="component" value="Unassembled WGS sequence"/>
</dbReference>
<protein>
    <submittedName>
        <fullName evidence="1">Uncharacterized protein</fullName>
    </submittedName>
</protein>
<name>A0A845EZF4_9BACL</name>
<dbReference type="EMBL" id="WMEY01000003">
    <property type="protein sequence ID" value="MYL63943.1"/>
    <property type="molecule type" value="Genomic_DNA"/>
</dbReference>
<evidence type="ECO:0000313" key="2">
    <source>
        <dbReference type="Proteomes" id="UP000447833"/>
    </source>
</evidence>
<reference evidence="1 2" key="1">
    <citation type="submission" date="2019-11" db="EMBL/GenBank/DDBJ databases">
        <title>Genome sequences of 17 halophilic strains isolated from different environments.</title>
        <authorList>
            <person name="Furrow R.E."/>
        </authorList>
    </citation>
    <scope>NUCLEOTIDE SEQUENCE [LARGE SCALE GENOMIC DNA]</scope>
    <source>
        <strain evidence="1 2">22506_14_FS</strain>
    </source>
</reference>
<organism evidence="1 2">
    <name type="scientific">Guptibacillus hwajinpoensis</name>
    <dbReference type="NCBI Taxonomy" id="208199"/>
    <lineage>
        <taxon>Bacteria</taxon>
        <taxon>Bacillati</taxon>
        <taxon>Bacillota</taxon>
        <taxon>Bacilli</taxon>
        <taxon>Bacillales</taxon>
        <taxon>Guptibacillaceae</taxon>
        <taxon>Guptibacillus</taxon>
    </lineage>
</organism>
<dbReference type="AlphaFoldDB" id="A0A845EZF4"/>
<comment type="caution">
    <text evidence="1">The sequence shown here is derived from an EMBL/GenBank/DDBJ whole genome shotgun (WGS) entry which is preliminary data.</text>
</comment>
<sequence length="286" mass="33516">MGLFDSSEPQWLEKLLPPQFKTVEASLLQDASTTNFLSYAEQLLDEFIDKLDPLENKPQKWKRTERGFTVYLKIRRNLILFSGYDSQKDRSSTPKKFYIQWERQMIAKRDSGKCKQGTILINDRGKIIKRSIKRSPFFKGIFQRMKLLDHALLGTNATQEQGAIDPVLKEQLNHLEQVATHAYISGVIHSRATRLIHLFRQILPELEPLDLEERHVVKRMLSTELPNILTGFTALSAENRELRHHDLFQALCQMELTLHQYLEKIEDHRLSKVDHLLKVNKIRYDK</sequence>
<accession>A0A845EZF4</accession>
<dbReference type="RefSeq" id="WP_160919411.1">
    <property type="nucleotide sequence ID" value="NZ_WMEY01000003.1"/>
</dbReference>
<gene>
    <name evidence="1" type="ORF">GLW07_11305</name>
</gene>
<proteinExistence type="predicted"/>
<evidence type="ECO:0000313" key="1">
    <source>
        <dbReference type="EMBL" id="MYL63943.1"/>
    </source>
</evidence>